<gene>
    <name evidence="2" type="ORF">M427DRAFT_144124</name>
</gene>
<feature type="compositionally biased region" description="Acidic residues" evidence="1">
    <location>
        <begin position="429"/>
        <end position="438"/>
    </location>
</feature>
<evidence type="ECO:0000313" key="3">
    <source>
        <dbReference type="Proteomes" id="UP000070544"/>
    </source>
</evidence>
<feature type="region of interest" description="Disordered" evidence="1">
    <location>
        <begin position="1"/>
        <end position="28"/>
    </location>
</feature>
<feature type="compositionally biased region" description="Acidic residues" evidence="1">
    <location>
        <begin position="467"/>
        <end position="479"/>
    </location>
</feature>
<dbReference type="EMBL" id="KQ965745">
    <property type="protein sequence ID" value="KXS17679.1"/>
    <property type="molecule type" value="Genomic_DNA"/>
</dbReference>
<keyword evidence="3" id="KW-1185">Reference proteome</keyword>
<protein>
    <submittedName>
        <fullName evidence="2">Uncharacterized protein</fullName>
    </submittedName>
</protein>
<feature type="compositionally biased region" description="Acidic residues" evidence="1">
    <location>
        <begin position="489"/>
        <end position="499"/>
    </location>
</feature>
<reference evidence="2 3" key="1">
    <citation type="journal article" date="2015" name="Genome Biol. Evol.">
        <title>Phylogenomic analyses indicate that early fungi evolved digesting cell walls of algal ancestors of land plants.</title>
        <authorList>
            <person name="Chang Y."/>
            <person name="Wang S."/>
            <person name="Sekimoto S."/>
            <person name="Aerts A.L."/>
            <person name="Choi C."/>
            <person name="Clum A."/>
            <person name="LaButti K.M."/>
            <person name="Lindquist E.A."/>
            <person name="Yee Ngan C."/>
            <person name="Ohm R.A."/>
            <person name="Salamov A.A."/>
            <person name="Grigoriev I.V."/>
            <person name="Spatafora J.W."/>
            <person name="Berbee M.L."/>
        </authorList>
    </citation>
    <scope>NUCLEOTIDE SEQUENCE [LARGE SCALE GENOMIC DNA]</scope>
    <source>
        <strain evidence="2 3">JEL478</strain>
    </source>
</reference>
<evidence type="ECO:0000256" key="1">
    <source>
        <dbReference type="SAM" id="MobiDB-lite"/>
    </source>
</evidence>
<accession>A0A139ALQ1</accession>
<dbReference type="AlphaFoldDB" id="A0A139ALQ1"/>
<organism evidence="2 3">
    <name type="scientific">Gonapodya prolifera (strain JEL478)</name>
    <name type="common">Monoblepharis prolifera</name>
    <dbReference type="NCBI Taxonomy" id="1344416"/>
    <lineage>
        <taxon>Eukaryota</taxon>
        <taxon>Fungi</taxon>
        <taxon>Fungi incertae sedis</taxon>
        <taxon>Chytridiomycota</taxon>
        <taxon>Chytridiomycota incertae sedis</taxon>
        <taxon>Monoblepharidomycetes</taxon>
        <taxon>Monoblepharidales</taxon>
        <taxon>Gonapodyaceae</taxon>
        <taxon>Gonapodya</taxon>
    </lineage>
</organism>
<evidence type="ECO:0000313" key="2">
    <source>
        <dbReference type="EMBL" id="KXS17679.1"/>
    </source>
</evidence>
<proteinExistence type="predicted"/>
<name>A0A139ALQ1_GONPJ</name>
<dbReference type="Proteomes" id="UP000070544">
    <property type="component" value="Unassembled WGS sequence"/>
</dbReference>
<sequence>MSSNDAIEPPRKRRKRSASESSEESRGDGYLWGQKRFARVLQSTARWGRSPDNWHRVAQHVGPETSVADVGHLIQLLERGKRDLVAAERLERALEVARGDTPSSYVLMGERESDSRVYAREVAEDDIAAEEAKAAKLADEDDRNLIAAEVSVKVPHIMEGHAAFLDTMGKGNGAKRRKTDQAPTVPLEEMLNLEALRALSSKVFLRTPLTVLPDSTCLNLYSHLVTFLSRLIHRCVTVAFASSQSYVNQSTVSTALASFPPDDRINTDHDTSPELARLLWTREGRIYMKEHYDMDLDQLSGSPDVPSREQVHQSEVDVERADGDLLDKLFYETPIRPWQPYPDPGYLIEREKQRKLERQVAVVGLSKERIVESDEESDAGGVGAGHPGGAADEESTSEGESSVIDSEDGRSSESAVDEIDLENTSGEDTVSEDAEDDPSQVWGEEVASSQSSGEETGGPSRTFDLGSGDEESTDNEELDDGKGLGDGEQSLDEDDDEMM</sequence>
<feature type="region of interest" description="Disordered" evidence="1">
    <location>
        <begin position="370"/>
        <end position="499"/>
    </location>
</feature>